<protein>
    <submittedName>
        <fullName evidence="8">Formate dehydrogenase</fullName>
    </submittedName>
</protein>
<evidence type="ECO:0000256" key="1">
    <source>
        <dbReference type="ARBA" id="ARBA00004651"/>
    </source>
</evidence>
<comment type="subcellular location">
    <subcellularLocation>
        <location evidence="1">Cell membrane</location>
        <topology evidence="1">Multi-pass membrane protein</topology>
    </subcellularLocation>
</comment>
<evidence type="ECO:0000256" key="4">
    <source>
        <dbReference type="ARBA" id="ARBA00022989"/>
    </source>
</evidence>
<dbReference type="Pfam" id="PF01292">
    <property type="entry name" value="Ni_hydr_CYTB"/>
    <property type="match status" value="1"/>
</dbReference>
<feature type="transmembrane region" description="Helical" evidence="6">
    <location>
        <begin position="128"/>
        <end position="147"/>
    </location>
</feature>
<keyword evidence="5 6" id="KW-0472">Membrane</keyword>
<evidence type="ECO:0000259" key="7">
    <source>
        <dbReference type="Pfam" id="PF01292"/>
    </source>
</evidence>
<dbReference type="GO" id="GO:0009055">
    <property type="term" value="F:electron transfer activity"/>
    <property type="evidence" value="ECO:0007669"/>
    <property type="project" value="InterPro"/>
</dbReference>
<evidence type="ECO:0000256" key="2">
    <source>
        <dbReference type="ARBA" id="ARBA00022475"/>
    </source>
</evidence>
<evidence type="ECO:0000313" key="9">
    <source>
        <dbReference type="Proteomes" id="UP000326179"/>
    </source>
</evidence>
<keyword evidence="9" id="KW-1185">Reference proteome</keyword>
<keyword evidence="2" id="KW-1003">Cell membrane</keyword>
<evidence type="ECO:0000256" key="3">
    <source>
        <dbReference type="ARBA" id="ARBA00022692"/>
    </source>
</evidence>
<dbReference type="Gene3D" id="1.20.950.20">
    <property type="entry name" value="Transmembrane di-heme cytochromes, Chain C"/>
    <property type="match status" value="1"/>
</dbReference>
<dbReference type="InterPro" id="IPR011577">
    <property type="entry name" value="Cyt_b561_bac/Ni-Hgenase"/>
</dbReference>
<dbReference type="AlphaFoldDB" id="A0A5Q0L564"/>
<feature type="domain" description="Cytochrome b561 bacterial/Ni-hydrogenase" evidence="7">
    <location>
        <begin position="26"/>
        <end position="186"/>
    </location>
</feature>
<dbReference type="Proteomes" id="UP000326179">
    <property type="component" value="Chromosome"/>
</dbReference>
<reference evidence="8 9" key="1">
    <citation type="submission" date="2019-10" db="EMBL/GenBank/DDBJ databases">
        <title>A novel species.</title>
        <authorList>
            <person name="Gao J."/>
        </authorList>
    </citation>
    <scope>NUCLEOTIDE SEQUENCE [LARGE SCALE GENOMIC DNA]</scope>
    <source>
        <strain evidence="8 9">QMT-28</strain>
    </source>
</reference>
<feature type="transmembrane region" description="Helical" evidence="6">
    <location>
        <begin position="65"/>
        <end position="86"/>
    </location>
</feature>
<evidence type="ECO:0000256" key="5">
    <source>
        <dbReference type="ARBA" id="ARBA00023136"/>
    </source>
</evidence>
<keyword evidence="3 6" id="KW-0812">Transmembrane</keyword>
<dbReference type="RefSeq" id="WP_153286548.1">
    <property type="nucleotide sequence ID" value="NZ_CP045643.1"/>
</dbReference>
<feature type="transmembrane region" description="Helical" evidence="6">
    <location>
        <begin position="32"/>
        <end position="53"/>
    </location>
</feature>
<organism evidence="8 9">
    <name type="scientific">Streptomyces fagopyri</name>
    <dbReference type="NCBI Taxonomy" id="2662397"/>
    <lineage>
        <taxon>Bacteria</taxon>
        <taxon>Bacillati</taxon>
        <taxon>Actinomycetota</taxon>
        <taxon>Actinomycetes</taxon>
        <taxon>Kitasatosporales</taxon>
        <taxon>Streptomycetaceae</taxon>
        <taxon>Streptomyces</taxon>
    </lineage>
</organism>
<dbReference type="GO" id="GO:0005886">
    <property type="term" value="C:plasma membrane"/>
    <property type="evidence" value="ECO:0007669"/>
    <property type="project" value="UniProtKB-SubCell"/>
</dbReference>
<gene>
    <name evidence="8" type="ORF">GFH48_01940</name>
</gene>
<dbReference type="EMBL" id="CP045643">
    <property type="protein sequence ID" value="QFZ72180.1"/>
    <property type="molecule type" value="Genomic_DNA"/>
</dbReference>
<evidence type="ECO:0000313" key="8">
    <source>
        <dbReference type="EMBL" id="QFZ72180.1"/>
    </source>
</evidence>
<feature type="transmembrane region" description="Helical" evidence="6">
    <location>
        <begin position="167"/>
        <end position="184"/>
    </location>
</feature>
<keyword evidence="4 6" id="KW-1133">Transmembrane helix</keyword>
<evidence type="ECO:0000256" key="6">
    <source>
        <dbReference type="SAM" id="Phobius"/>
    </source>
</evidence>
<dbReference type="SUPFAM" id="SSF81342">
    <property type="entry name" value="Transmembrane di-heme cytochromes"/>
    <property type="match status" value="1"/>
</dbReference>
<name>A0A5Q0L564_9ACTN</name>
<dbReference type="KEGG" id="sfy:GFH48_01940"/>
<proteinExistence type="predicted"/>
<sequence>MTRPPEASKSPTREAVARKEQLLRRFTVAEFWIHRTTAALMGTAIASAAFLYLPTLGELVGRRHLLVIVHEWSGIALPLPLLAGLLSRAFRADLTRLNRFTPHDRGWLRATLRYRPHLSGKFNAGQKMYAAVAAGAVLVMIGTGLIKWFPKLTPLFARTGATFVHDWLALLLGVLIGGHIWMASHDPEARRGLRTGFVTRSWARQHHALWEKNNPGDHRVDDDPAKDL</sequence>
<dbReference type="InterPro" id="IPR016174">
    <property type="entry name" value="Di-haem_cyt_TM"/>
</dbReference>
<dbReference type="GO" id="GO:0022904">
    <property type="term" value="P:respiratory electron transport chain"/>
    <property type="evidence" value="ECO:0007669"/>
    <property type="project" value="InterPro"/>
</dbReference>
<accession>A0A5Q0L564</accession>